<reference evidence="2 3" key="1">
    <citation type="submission" date="2024-02" db="EMBL/GenBank/DDBJ databases">
        <authorList>
            <person name="Chen Y."/>
            <person name="Shah S."/>
            <person name="Dougan E. K."/>
            <person name="Thang M."/>
            <person name="Chan C."/>
        </authorList>
    </citation>
    <scope>NUCLEOTIDE SEQUENCE [LARGE SCALE GENOMIC DNA]</scope>
</reference>
<evidence type="ECO:0000256" key="1">
    <source>
        <dbReference type="SAM" id="MobiDB-lite"/>
    </source>
</evidence>
<feature type="region of interest" description="Disordered" evidence="1">
    <location>
        <begin position="372"/>
        <end position="411"/>
    </location>
</feature>
<feature type="compositionally biased region" description="Basic and acidic residues" evidence="1">
    <location>
        <begin position="550"/>
        <end position="566"/>
    </location>
</feature>
<feature type="compositionally biased region" description="Low complexity" evidence="1">
    <location>
        <begin position="170"/>
        <end position="190"/>
    </location>
</feature>
<dbReference type="EMBL" id="CAXAMN010012891">
    <property type="protein sequence ID" value="CAK9039252.1"/>
    <property type="molecule type" value="Genomic_DNA"/>
</dbReference>
<feature type="region of interest" description="Disordered" evidence="1">
    <location>
        <begin position="540"/>
        <end position="582"/>
    </location>
</feature>
<comment type="caution">
    <text evidence="2">The sequence shown here is derived from an EMBL/GenBank/DDBJ whole genome shotgun (WGS) entry which is preliminary data.</text>
</comment>
<feature type="compositionally biased region" description="Polar residues" evidence="1">
    <location>
        <begin position="191"/>
        <end position="200"/>
    </location>
</feature>
<gene>
    <name evidence="2" type="ORF">CCMP2556_LOCUS21339</name>
</gene>
<organism evidence="2 3">
    <name type="scientific">Durusdinium trenchii</name>
    <dbReference type="NCBI Taxonomy" id="1381693"/>
    <lineage>
        <taxon>Eukaryota</taxon>
        <taxon>Sar</taxon>
        <taxon>Alveolata</taxon>
        <taxon>Dinophyceae</taxon>
        <taxon>Suessiales</taxon>
        <taxon>Symbiodiniaceae</taxon>
        <taxon>Durusdinium</taxon>
    </lineage>
</organism>
<name>A0ABP0LJ73_9DINO</name>
<evidence type="ECO:0000313" key="2">
    <source>
        <dbReference type="EMBL" id="CAK9039252.1"/>
    </source>
</evidence>
<feature type="region of interest" description="Disordered" evidence="1">
    <location>
        <begin position="276"/>
        <end position="317"/>
    </location>
</feature>
<accession>A0ABP0LJ73</accession>
<feature type="region of interest" description="Disordered" evidence="1">
    <location>
        <begin position="163"/>
        <end position="248"/>
    </location>
</feature>
<dbReference type="Proteomes" id="UP001642484">
    <property type="component" value="Unassembled WGS sequence"/>
</dbReference>
<proteinExistence type="predicted"/>
<evidence type="ECO:0008006" key="4">
    <source>
        <dbReference type="Google" id="ProtNLM"/>
    </source>
</evidence>
<evidence type="ECO:0000313" key="3">
    <source>
        <dbReference type="Proteomes" id="UP001642484"/>
    </source>
</evidence>
<protein>
    <recommendedName>
        <fullName evidence="4">EF-hand domain-containing protein</fullName>
    </recommendedName>
</protein>
<keyword evidence="3" id="KW-1185">Reference proteome</keyword>
<feature type="region of interest" description="Disordered" evidence="1">
    <location>
        <begin position="1"/>
        <end position="38"/>
    </location>
</feature>
<feature type="compositionally biased region" description="Acidic residues" evidence="1">
    <location>
        <begin position="306"/>
        <end position="316"/>
    </location>
</feature>
<sequence>MFWRRPSGAKNAPQNAPPSGGLSLERFLADPTPLAPSPRGAMHFTTGNVEMWPPPNCEAALPPVGGGGGMPGMPGMPTGGAAPVPVSSHMVAQATVFSTAGAGVSSMPTPPAMSQVTVTATSVVEHHAYGGGGGTSGMYGYGGASGPCAAGPAGGCAVAGAAMPPPPSSVPSSSPTSMPPTSLAASPASGESSTGQTGTQVVAWMDVGRKPMTTGRRQSGMPGLPDLPPHSGSPGARGHEVPTAATGGATAATGGAVAVSVETSQLPASWAAAITTEPHEERGEPSGEVAEAGEEGSDDWLRCQEGDGEEADEEASRDDLLAKLKVAKQALLWERAVTQRLRSQLDMAEAWAGPSDGQEVLALKAQVASLTKQNEQLQRDAESSSSTSEHPEASEAEQEQLQKAQEEAADLKSKLKAAEARLVQEQDQREAAAKEVERLREQVSSSEANRVEEAQAIRACVDELRANAQKATVLQAKLTAAEDQAKSLQEQLEQREAAAQKEVERWRVQVAEAHRAEEAKAIRACVEELRAQLQAKTEESRAQASQAAEKAAEELRREVEELRSARAAEQAQSAEAEAKQEDLQAQLQKMEAVASEHESAQDDLRAQLRKMEASASDHDTEQEDLREQLRKMEANASNHETEKEELRVQLRKTEQHRSEHETAQEDLRAQLRKVEANSSEAIEAAQEDLRAQLRKMEASVSDHESVQEDLRSQLRKMEAAASEENEKMQAGVKAAEALRQQIQHANEDQEAERVRLRHVEKRNAELESQVQEFQSVQLRKTKPKEIDVAVQTEEDTAQSIKNTKRKTRKSVFFHTEKQSLPGSLEGEGTEEGEEVARRARNFKSVDFGQHDEDVYEVHASSGSDGDDRTERSMSAMTSMLSQASEFYDTYNETSQPTRARARSTIETYSEEDLWDPEHVAMVTRKLFPKHDKDKTGRIDWASGEATKFLEEFFWLHKQPPPKIPKAPFQSLYDQVKSEKAGYDAEEDKGLNVEQMTAFAIKVHQFVYKQLGKEMRAQRKSFAVTEDELRTLHRSSIEMELGQDAQAEVARMKRRTTIKGTLDLSGLVEHE</sequence>